<sequence>MRNITIIFISALLLACGENKSGEKTVTVSEGDSEKHELVYNGAKREAQFKNEEVTSVYDAYNKLKIALVNTDAEAAQDAAEDMISKMEAVEVEADLKQVAQSIASTKDINKQRANFEKLTAGIKTFVEENISDGTLYYQYCPMAFDGKGAYWISNEKKIFNPYFGDVMLNCGTVSEEIK</sequence>
<dbReference type="Proteomes" id="UP000289238">
    <property type="component" value="Unassembled WGS sequence"/>
</dbReference>
<dbReference type="RefSeq" id="WP_128757774.1">
    <property type="nucleotide sequence ID" value="NZ_QOVM01000003.1"/>
</dbReference>
<dbReference type="Pfam" id="PF11827">
    <property type="entry name" value="DUF3347"/>
    <property type="match status" value="1"/>
</dbReference>
<keyword evidence="3" id="KW-1185">Reference proteome</keyword>
<reference evidence="2 3" key="1">
    <citation type="submission" date="2018-07" db="EMBL/GenBank/DDBJ databases">
        <title>Leeuwenhoekiella genomics.</title>
        <authorList>
            <person name="Tahon G."/>
            <person name="Willems A."/>
        </authorList>
    </citation>
    <scope>NUCLEOTIDE SEQUENCE [LARGE SCALE GENOMIC DNA]</scope>
    <source>
        <strain evidence="2 3">LMG 22550</strain>
    </source>
</reference>
<protein>
    <recommendedName>
        <fullName evidence="1">DUF3347 domain-containing protein</fullName>
    </recommendedName>
</protein>
<dbReference type="PROSITE" id="PS51257">
    <property type="entry name" value="PROKAR_LIPOPROTEIN"/>
    <property type="match status" value="1"/>
</dbReference>
<gene>
    <name evidence="2" type="ORF">DSM00_1930</name>
</gene>
<organism evidence="2 3">
    <name type="scientific">Leeuwenhoekiella aequorea</name>
    <dbReference type="NCBI Taxonomy" id="283736"/>
    <lineage>
        <taxon>Bacteria</taxon>
        <taxon>Pseudomonadati</taxon>
        <taxon>Bacteroidota</taxon>
        <taxon>Flavobacteriia</taxon>
        <taxon>Flavobacteriales</taxon>
        <taxon>Flavobacteriaceae</taxon>
        <taxon>Leeuwenhoekiella</taxon>
    </lineage>
</organism>
<name>A0A4Q0P9B7_9FLAO</name>
<evidence type="ECO:0000259" key="1">
    <source>
        <dbReference type="Pfam" id="PF11827"/>
    </source>
</evidence>
<comment type="caution">
    <text evidence="2">The sequence shown here is derived from an EMBL/GenBank/DDBJ whole genome shotgun (WGS) entry which is preliminary data.</text>
</comment>
<dbReference type="AlphaFoldDB" id="A0A4Q0P9B7"/>
<accession>A0A4Q0P9B7</accession>
<feature type="domain" description="DUF3347" evidence="1">
    <location>
        <begin position="57"/>
        <end position="129"/>
    </location>
</feature>
<dbReference type="OrthoDB" id="5513217at2"/>
<proteinExistence type="predicted"/>
<dbReference type="InterPro" id="IPR021782">
    <property type="entry name" value="DUF3347"/>
</dbReference>
<evidence type="ECO:0000313" key="3">
    <source>
        <dbReference type="Proteomes" id="UP000289238"/>
    </source>
</evidence>
<evidence type="ECO:0000313" key="2">
    <source>
        <dbReference type="EMBL" id="RXG22826.1"/>
    </source>
</evidence>
<dbReference type="EMBL" id="QOVM01000003">
    <property type="protein sequence ID" value="RXG22826.1"/>
    <property type="molecule type" value="Genomic_DNA"/>
</dbReference>